<evidence type="ECO:0000313" key="2">
    <source>
        <dbReference type="Proteomes" id="UP001318321"/>
    </source>
</evidence>
<comment type="caution">
    <text evidence="1">The sequence shown here is derived from an EMBL/GenBank/DDBJ whole genome shotgun (WGS) entry which is preliminary data.</text>
</comment>
<gene>
    <name evidence="1" type="ORF">HBJ55_07545</name>
</gene>
<protein>
    <submittedName>
        <fullName evidence="1">Uncharacterized protein</fullName>
    </submittedName>
</protein>
<feature type="non-terminal residue" evidence="1">
    <location>
        <position position="1"/>
    </location>
</feature>
<reference evidence="1 2" key="1">
    <citation type="submission" date="2020-03" db="EMBL/GenBank/DDBJ databases">
        <title>Identification of Halomonas strains.</title>
        <authorList>
            <person name="Xiao Z."/>
            <person name="Dong F."/>
            <person name="Wang Z."/>
            <person name="Zhao J.-Y."/>
        </authorList>
    </citation>
    <scope>NUCLEOTIDE SEQUENCE [LARGE SCALE GENOMIC DNA]</scope>
    <source>
        <strain evidence="1 2">DX6</strain>
    </source>
</reference>
<name>A0ABX0PRV9_9GAMM</name>
<keyword evidence="2" id="KW-1185">Reference proteome</keyword>
<evidence type="ECO:0000313" key="1">
    <source>
        <dbReference type="EMBL" id="NIC05275.1"/>
    </source>
</evidence>
<organism evidence="1 2">
    <name type="scientific">Billgrantia bachuensis</name>
    <dbReference type="NCBI Taxonomy" id="2717286"/>
    <lineage>
        <taxon>Bacteria</taxon>
        <taxon>Pseudomonadati</taxon>
        <taxon>Pseudomonadota</taxon>
        <taxon>Gammaproteobacteria</taxon>
        <taxon>Oceanospirillales</taxon>
        <taxon>Halomonadaceae</taxon>
        <taxon>Billgrantia</taxon>
    </lineage>
</organism>
<dbReference type="Proteomes" id="UP001318321">
    <property type="component" value="Unassembled WGS sequence"/>
</dbReference>
<proteinExistence type="predicted"/>
<sequence>RATSHQVTGSATASVTTPELSFSILVGATYDYEYLASEGTSVDEKARTSNASVEIVFGFGDSSNPALTLNFSYGPDSDETPYFGGGRSISYFDIFGETLHHVKRKGTELLIVEMIIRLFSRGEEADKRRCCTFSHMATGEWEQVMLADYSNLYSPNEPEFSKLTELLTIAQVPIGGYT</sequence>
<dbReference type="EMBL" id="JAAQTO010000018">
    <property type="protein sequence ID" value="NIC05275.1"/>
    <property type="molecule type" value="Genomic_DNA"/>
</dbReference>
<accession>A0ABX0PRV9</accession>
<dbReference type="RefSeq" id="WP_167112687.1">
    <property type="nucleotide sequence ID" value="NZ_JAAQTO010000018.1"/>
</dbReference>